<accession>A0A367EZD0</accession>
<proteinExistence type="predicted"/>
<organism evidence="1 2">
    <name type="scientific">Streptomyces diacarni</name>
    <dbReference type="NCBI Taxonomy" id="2800381"/>
    <lineage>
        <taxon>Bacteria</taxon>
        <taxon>Bacillati</taxon>
        <taxon>Actinomycetota</taxon>
        <taxon>Actinomycetes</taxon>
        <taxon>Kitasatosporales</taxon>
        <taxon>Streptomycetaceae</taxon>
        <taxon>Streptomyces</taxon>
    </lineage>
</organism>
<reference evidence="1 2" key="1">
    <citation type="submission" date="2018-06" db="EMBL/GenBank/DDBJ databases">
        <title>Streptomyces reniochalinae sp. nov. and Streptomyces diacarnus sp. nov. from marine sponges.</title>
        <authorList>
            <person name="Li L."/>
        </authorList>
    </citation>
    <scope>NUCLEOTIDE SEQUENCE [LARGE SCALE GENOMIC DNA]</scope>
    <source>
        <strain evidence="1 2">LHW51701</strain>
    </source>
</reference>
<gene>
    <name evidence="1" type="ORF">DTL70_12500</name>
</gene>
<dbReference type="EMBL" id="QOIN01000042">
    <property type="protein sequence ID" value="RCG23496.1"/>
    <property type="molecule type" value="Genomic_DNA"/>
</dbReference>
<keyword evidence="2" id="KW-1185">Reference proteome</keyword>
<evidence type="ECO:0000313" key="2">
    <source>
        <dbReference type="Proteomes" id="UP000252914"/>
    </source>
</evidence>
<protein>
    <submittedName>
        <fullName evidence="1">Uncharacterized protein</fullName>
    </submittedName>
</protein>
<dbReference type="Proteomes" id="UP000252914">
    <property type="component" value="Unassembled WGS sequence"/>
</dbReference>
<evidence type="ECO:0000313" key="1">
    <source>
        <dbReference type="EMBL" id="RCG23496.1"/>
    </source>
</evidence>
<feature type="non-terminal residue" evidence="1">
    <location>
        <position position="1"/>
    </location>
</feature>
<name>A0A367EZD0_9ACTN</name>
<comment type="caution">
    <text evidence="1">The sequence shown here is derived from an EMBL/GenBank/DDBJ whole genome shotgun (WGS) entry which is preliminary data.</text>
</comment>
<dbReference type="AlphaFoldDB" id="A0A367EZD0"/>
<sequence length="130" mass="13602">VGVSTYLALTFGTLLSSQGTDASFKTVSRVSPDVCPFGVSDSIRSVSRPVSGAVLPNQIPLSAGRLPAGLYFRAFPLRLQIEPAAEEIRHAEETPAKGERALEVVPAGVAKRVAAKPGRLCGNPMNLTDG</sequence>